<dbReference type="GO" id="GO:0005198">
    <property type="term" value="F:structural molecule activity"/>
    <property type="evidence" value="ECO:0007669"/>
    <property type="project" value="InterPro"/>
</dbReference>
<evidence type="ECO:0000313" key="10">
    <source>
        <dbReference type="Proteomes" id="UP000597886"/>
    </source>
</evidence>
<dbReference type="PANTHER" id="PTHR30033:SF1">
    <property type="entry name" value="FLAGELLAR HOOK-ASSOCIATED PROTEIN 1"/>
    <property type="match status" value="1"/>
</dbReference>
<proteinExistence type="inferred from homology"/>
<keyword evidence="6" id="KW-0975">Bacterial flagellum</keyword>
<dbReference type="InterPro" id="IPR010930">
    <property type="entry name" value="Flg_bb/hook_C_dom"/>
</dbReference>
<evidence type="ECO:0000256" key="3">
    <source>
        <dbReference type="ARBA" id="ARBA00009677"/>
    </source>
</evidence>
<comment type="similarity">
    <text evidence="3">Belongs to the flagella basal body rod proteins family.</text>
</comment>
<dbReference type="Pfam" id="PF22638">
    <property type="entry name" value="FlgK_D1"/>
    <property type="match status" value="1"/>
</dbReference>
<dbReference type="PANTHER" id="PTHR30033">
    <property type="entry name" value="FLAGELLAR HOOK-ASSOCIATED PROTEIN 1"/>
    <property type="match status" value="1"/>
</dbReference>
<evidence type="ECO:0000256" key="5">
    <source>
        <dbReference type="ARBA" id="ARBA00022525"/>
    </source>
</evidence>
<accession>A0AA90Z533</accession>
<keyword evidence="9" id="KW-0966">Cell projection</keyword>
<comment type="caution">
    <text evidence="9">The sequence shown here is derived from an EMBL/GenBank/DDBJ whole genome shotgun (WGS) entry which is preliminary data.</text>
</comment>
<feature type="domain" description="Flagellar hook-associated protein FlgK helical" evidence="8">
    <location>
        <begin position="91"/>
        <end position="311"/>
    </location>
</feature>
<evidence type="ECO:0000256" key="1">
    <source>
        <dbReference type="ARBA" id="ARBA00004365"/>
    </source>
</evidence>
<evidence type="ECO:0000259" key="8">
    <source>
        <dbReference type="Pfam" id="PF22638"/>
    </source>
</evidence>
<dbReference type="EMBL" id="WVRA01000009">
    <property type="protein sequence ID" value="NOE20347.1"/>
    <property type="molecule type" value="Genomic_DNA"/>
</dbReference>
<dbReference type="Pfam" id="PF06429">
    <property type="entry name" value="Flg_bbr_C"/>
    <property type="match status" value="1"/>
</dbReference>
<dbReference type="InterPro" id="IPR053927">
    <property type="entry name" value="FlgK_helical"/>
</dbReference>
<evidence type="ECO:0000256" key="4">
    <source>
        <dbReference type="ARBA" id="ARBA00016244"/>
    </source>
</evidence>
<organism evidence="9 10">
    <name type="scientific">Ruegeria atlantica</name>
    <dbReference type="NCBI Taxonomy" id="81569"/>
    <lineage>
        <taxon>Bacteria</taxon>
        <taxon>Pseudomonadati</taxon>
        <taxon>Pseudomonadota</taxon>
        <taxon>Alphaproteobacteria</taxon>
        <taxon>Rhodobacterales</taxon>
        <taxon>Roseobacteraceae</taxon>
        <taxon>Ruegeria</taxon>
    </lineage>
</organism>
<evidence type="ECO:0000256" key="6">
    <source>
        <dbReference type="ARBA" id="ARBA00023143"/>
    </source>
</evidence>
<keyword evidence="9" id="KW-0969">Cilium</keyword>
<evidence type="ECO:0000259" key="7">
    <source>
        <dbReference type="Pfam" id="PF06429"/>
    </source>
</evidence>
<dbReference type="AlphaFoldDB" id="A0AA90Z533"/>
<dbReference type="InterPro" id="IPR002371">
    <property type="entry name" value="FlgK"/>
</dbReference>
<dbReference type="GO" id="GO:0005576">
    <property type="term" value="C:extracellular region"/>
    <property type="evidence" value="ECO:0007669"/>
    <property type="project" value="UniProtKB-SubCell"/>
</dbReference>
<keyword evidence="5" id="KW-0964">Secreted</keyword>
<gene>
    <name evidence="9" type="primary">flgK</name>
    <name evidence="9" type="ORF">GS634_19660</name>
</gene>
<feature type="domain" description="Flagellar basal-body/hook protein C-terminal" evidence="7">
    <location>
        <begin position="446"/>
        <end position="483"/>
    </location>
</feature>
<evidence type="ECO:0000313" key="9">
    <source>
        <dbReference type="EMBL" id="NOE20347.1"/>
    </source>
</evidence>
<keyword evidence="9" id="KW-0282">Flagellum</keyword>
<name>A0AA90Z533_9RHOB</name>
<reference evidence="9" key="1">
    <citation type="submission" date="2019-12" db="EMBL/GenBank/DDBJ databases">
        <title>Ruegeria JWLKs population differentiation of coral mucus and skeleton niches.</title>
        <authorList>
            <person name="Luo D."/>
        </authorList>
    </citation>
    <scope>NUCLEOTIDE SEQUENCE</scope>
    <source>
        <strain evidence="9">HKCCD6181</strain>
    </source>
</reference>
<dbReference type="NCBIfam" id="TIGR02492">
    <property type="entry name" value="flgK_ends"/>
    <property type="match status" value="1"/>
</dbReference>
<evidence type="ECO:0000256" key="2">
    <source>
        <dbReference type="ARBA" id="ARBA00004613"/>
    </source>
</evidence>
<dbReference type="Proteomes" id="UP000597886">
    <property type="component" value="Unassembled WGS sequence"/>
</dbReference>
<sequence>MNMSTALNNALGGLTAASRGAAVVSGNIANALTPGYARRSLELATSPISGNGVRTVGVIRHQDPVLTANRRSSDAELALRSDVSDFHARFEQLVGSLDDGPSLSTRLSSLENAFITAASLPDSIERLDQVARSAHDLTNELNAASEGVRQARSDADRKIGAQIETLNQTLKDIEDLNAKIPAIQNSGGDIGALLDQRHVLIDQVNTLIPVNVVPRANDQVSLYSEGGLILLEGTASEFTFSTTGETKPHMTVANGLLSGLEMNGNPVRTSGGNAQIRGGALMAQFTIRDDLAVEAQVQLDTVARDLIERFETPGLDSTALATDPGLFTDDCNRFNPASVVGLASRISLNSTVDPDNGGDSWKLRAGLGAATPGDPGQAAQLRAFGNILNDARPVPGGLFGTGNMRAAELTEALLSKAGAHAHAADQSKTFANSFQQQMAQIEAAQGVDTDQELQRLMQVEQTYAANARVISVVDELMETLLRL</sequence>
<dbReference type="SUPFAM" id="SSF64518">
    <property type="entry name" value="Phase 1 flagellin"/>
    <property type="match status" value="1"/>
</dbReference>
<comment type="subcellular location">
    <subcellularLocation>
        <location evidence="1">Bacterial flagellum</location>
    </subcellularLocation>
    <subcellularLocation>
        <location evidence="2">Secreted</location>
    </subcellularLocation>
</comment>
<dbReference type="GO" id="GO:0009424">
    <property type="term" value="C:bacterial-type flagellum hook"/>
    <property type="evidence" value="ECO:0007669"/>
    <property type="project" value="InterPro"/>
</dbReference>
<protein>
    <recommendedName>
        <fullName evidence="4">Flagellar hook-associated protein 1</fullName>
    </recommendedName>
</protein>
<dbReference type="GO" id="GO:0044780">
    <property type="term" value="P:bacterial-type flagellum assembly"/>
    <property type="evidence" value="ECO:0007669"/>
    <property type="project" value="InterPro"/>
</dbReference>
<dbReference type="RefSeq" id="WP_171331663.1">
    <property type="nucleotide sequence ID" value="NZ_WVRA01000009.1"/>
</dbReference>